<proteinExistence type="predicted"/>
<keyword evidence="2" id="KW-1185">Reference proteome</keyword>
<organism evidence="1 2">
    <name type="scientific">Amycolatopsis dongchuanensis</name>
    <dbReference type="NCBI Taxonomy" id="1070866"/>
    <lineage>
        <taxon>Bacteria</taxon>
        <taxon>Bacillati</taxon>
        <taxon>Actinomycetota</taxon>
        <taxon>Actinomycetes</taxon>
        <taxon>Pseudonocardiales</taxon>
        <taxon>Pseudonocardiaceae</taxon>
        <taxon>Amycolatopsis</taxon>
    </lineage>
</organism>
<reference evidence="2" key="1">
    <citation type="journal article" date="2019" name="Int. J. Syst. Evol. Microbiol.">
        <title>The Global Catalogue of Microorganisms (GCM) 10K type strain sequencing project: providing services to taxonomists for standard genome sequencing and annotation.</title>
        <authorList>
            <consortium name="The Broad Institute Genomics Platform"/>
            <consortium name="The Broad Institute Genome Sequencing Center for Infectious Disease"/>
            <person name="Wu L."/>
            <person name="Ma J."/>
        </authorList>
    </citation>
    <scope>NUCLEOTIDE SEQUENCE [LARGE SCALE GENOMIC DNA]</scope>
    <source>
        <strain evidence="2">JCM 18054</strain>
    </source>
</reference>
<accession>A0ABP9R077</accession>
<evidence type="ECO:0000313" key="1">
    <source>
        <dbReference type="EMBL" id="GAA5169776.1"/>
    </source>
</evidence>
<evidence type="ECO:0000313" key="2">
    <source>
        <dbReference type="Proteomes" id="UP001500192"/>
    </source>
</evidence>
<sequence length="299" mass="31715">MTDEDAAVAVEVARTADLCALAAGADEPGQLAELLQTTPHPEELVAMWARLLVTLVPEDRTAELVDQLWREDDSEWLIAVEHFLDYAHRRQPGTLARFTAEVTAWPAASQAAFAGLVLAAIADALPEGMVPSHYLVARGLVVEAAASVGAPELADALAGLVALGWREPGALPAARLAYDLARHVEQELPGLLPRRQAVAALALVVGGFREPGEPVVVRLHDGSGVVTDADEPLGIVDQSRRATVVAARVVRHAGRGEMRRLEAELTAHAPAPHDLLPVLLALALAAAAYVREDVRVGRP</sequence>
<protein>
    <submittedName>
        <fullName evidence="1">Uncharacterized protein</fullName>
    </submittedName>
</protein>
<dbReference type="Proteomes" id="UP001500192">
    <property type="component" value="Unassembled WGS sequence"/>
</dbReference>
<comment type="caution">
    <text evidence="1">The sequence shown here is derived from an EMBL/GenBank/DDBJ whole genome shotgun (WGS) entry which is preliminary data.</text>
</comment>
<dbReference type="EMBL" id="BAABIB010000088">
    <property type="protein sequence ID" value="GAA5169776.1"/>
    <property type="molecule type" value="Genomic_DNA"/>
</dbReference>
<dbReference type="RefSeq" id="WP_346054952.1">
    <property type="nucleotide sequence ID" value="NZ_BAABIB010000088.1"/>
</dbReference>
<name>A0ABP9R077_9PSEU</name>
<gene>
    <name evidence="1" type="ORF">GCM10023214_47340</name>
</gene>